<dbReference type="EMBL" id="FNIE01000001">
    <property type="protein sequence ID" value="SDM78507.1"/>
    <property type="molecule type" value="Genomic_DNA"/>
</dbReference>
<evidence type="ECO:0000313" key="6">
    <source>
        <dbReference type="Proteomes" id="UP000199341"/>
    </source>
</evidence>
<feature type="domain" description="HTH hxlR-type" evidence="4">
    <location>
        <begin position="12"/>
        <end position="115"/>
    </location>
</feature>
<dbReference type="PANTHER" id="PTHR33204:SF18">
    <property type="entry name" value="TRANSCRIPTIONAL REGULATORY PROTEIN"/>
    <property type="match status" value="1"/>
</dbReference>
<gene>
    <name evidence="5" type="ORF">SAMN05216259_101484</name>
</gene>
<dbReference type="PROSITE" id="PS51118">
    <property type="entry name" value="HTH_HXLR"/>
    <property type="match status" value="1"/>
</dbReference>
<dbReference type="PANTHER" id="PTHR33204">
    <property type="entry name" value="TRANSCRIPTIONAL REGULATOR, MARR FAMILY"/>
    <property type="match status" value="1"/>
</dbReference>
<evidence type="ECO:0000256" key="3">
    <source>
        <dbReference type="ARBA" id="ARBA00023163"/>
    </source>
</evidence>
<dbReference type="AlphaFoldDB" id="A0A1G9W2S1"/>
<protein>
    <submittedName>
        <fullName evidence="5">Transcriptional regulator, HxlR family</fullName>
    </submittedName>
</protein>
<evidence type="ECO:0000259" key="4">
    <source>
        <dbReference type="PROSITE" id="PS51118"/>
    </source>
</evidence>
<dbReference type="Pfam" id="PF01638">
    <property type="entry name" value="HxlR"/>
    <property type="match status" value="1"/>
</dbReference>
<keyword evidence="1" id="KW-0805">Transcription regulation</keyword>
<dbReference type="RefSeq" id="WP_093782527.1">
    <property type="nucleotide sequence ID" value="NZ_FNIE01000001.1"/>
</dbReference>
<proteinExistence type="predicted"/>
<dbReference type="OrthoDB" id="9792527at2"/>
<dbReference type="GO" id="GO:0003677">
    <property type="term" value="F:DNA binding"/>
    <property type="evidence" value="ECO:0007669"/>
    <property type="project" value="UniProtKB-KW"/>
</dbReference>
<reference evidence="5 6" key="1">
    <citation type="submission" date="2016-10" db="EMBL/GenBank/DDBJ databases">
        <authorList>
            <person name="de Groot N.N."/>
        </authorList>
    </citation>
    <scope>NUCLEOTIDE SEQUENCE [LARGE SCALE GENOMIC DNA]</scope>
    <source>
        <strain evidence="5 6">CGMCC 4.2022</strain>
    </source>
</reference>
<dbReference type="InterPro" id="IPR002577">
    <property type="entry name" value="HTH_HxlR"/>
</dbReference>
<sequence length="167" mass="18480">MSRKAAASDPLCAIARSLDVIGERWSLLIIRDAFYGRTTFSEFRASLGISTDVLTARLNTLVEEGILERRPYRPEAGGRGSRERHAYHLTPDGRQLRPVLGALLQWGNAHRPNDYGPSSVLVDTRTDRPVRLAFVGEDGEEVDVAQVDSVLGPGYYAWRAQNPEGDS</sequence>
<dbReference type="Gene3D" id="1.10.10.10">
    <property type="entry name" value="Winged helix-like DNA-binding domain superfamily/Winged helix DNA-binding domain"/>
    <property type="match status" value="1"/>
</dbReference>
<keyword evidence="3" id="KW-0804">Transcription</keyword>
<evidence type="ECO:0000256" key="1">
    <source>
        <dbReference type="ARBA" id="ARBA00023015"/>
    </source>
</evidence>
<accession>A0A1G9W2S1</accession>
<organism evidence="5 6">
    <name type="scientific">Actinacidiphila guanduensis</name>
    <dbReference type="NCBI Taxonomy" id="310781"/>
    <lineage>
        <taxon>Bacteria</taxon>
        <taxon>Bacillati</taxon>
        <taxon>Actinomycetota</taxon>
        <taxon>Actinomycetes</taxon>
        <taxon>Kitasatosporales</taxon>
        <taxon>Streptomycetaceae</taxon>
        <taxon>Actinacidiphila</taxon>
    </lineage>
</organism>
<dbReference type="InterPro" id="IPR036390">
    <property type="entry name" value="WH_DNA-bd_sf"/>
</dbReference>
<dbReference type="Proteomes" id="UP000199341">
    <property type="component" value="Unassembled WGS sequence"/>
</dbReference>
<keyword evidence="6" id="KW-1185">Reference proteome</keyword>
<evidence type="ECO:0000256" key="2">
    <source>
        <dbReference type="ARBA" id="ARBA00023125"/>
    </source>
</evidence>
<name>A0A1G9W2S1_9ACTN</name>
<dbReference type="SUPFAM" id="SSF46785">
    <property type="entry name" value="Winged helix' DNA-binding domain"/>
    <property type="match status" value="1"/>
</dbReference>
<evidence type="ECO:0000313" key="5">
    <source>
        <dbReference type="EMBL" id="SDM78507.1"/>
    </source>
</evidence>
<keyword evidence="2" id="KW-0238">DNA-binding</keyword>
<dbReference type="InterPro" id="IPR036388">
    <property type="entry name" value="WH-like_DNA-bd_sf"/>
</dbReference>